<sequence length="24" mass="2744">MEYIKKLHNIDPTSSSVSWPDAPQ</sequence>
<name>A0A3V2Y9I3_SALNE</name>
<reference evidence="2" key="1">
    <citation type="submission" date="2018-06" db="EMBL/GenBank/DDBJ databases">
        <authorList>
            <person name="Ashton P.M."/>
            <person name="Dallman T."/>
            <person name="Nair S."/>
            <person name="De Pinna E."/>
            <person name="Peters T."/>
            <person name="Grant K."/>
        </authorList>
    </citation>
    <scope>NUCLEOTIDE SEQUENCE</scope>
    <source>
        <strain evidence="2">182859</strain>
        <strain evidence="3">412137</strain>
    </source>
</reference>
<evidence type="ECO:0000313" key="3">
    <source>
        <dbReference type="EMBL" id="EBU8268213.1"/>
    </source>
</evidence>
<proteinExistence type="predicted"/>
<dbReference type="AlphaFoldDB" id="A0A3V2Y9I3"/>
<evidence type="ECO:0000313" key="2">
    <source>
        <dbReference type="EMBL" id="EBR8185342.1"/>
    </source>
</evidence>
<evidence type="ECO:0000256" key="1">
    <source>
        <dbReference type="SAM" id="MobiDB-lite"/>
    </source>
</evidence>
<gene>
    <name evidence="3" type="ORF">DLL80_03105</name>
    <name evidence="2" type="ORF">DOA78_17005</name>
</gene>
<dbReference type="EMBL" id="AAGTMW010000015">
    <property type="protein sequence ID" value="EBR8185342.1"/>
    <property type="molecule type" value="Genomic_DNA"/>
</dbReference>
<organism evidence="2">
    <name type="scientific">Salmonella newport</name>
    <dbReference type="NCBI Taxonomy" id="108619"/>
    <lineage>
        <taxon>Bacteria</taxon>
        <taxon>Pseudomonadati</taxon>
        <taxon>Pseudomonadota</taxon>
        <taxon>Gammaproteobacteria</taxon>
        <taxon>Enterobacterales</taxon>
        <taxon>Enterobacteriaceae</taxon>
        <taxon>Salmonella</taxon>
    </lineage>
</organism>
<dbReference type="RefSeq" id="WP_077906475.1">
    <property type="nucleotide sequence ID" value="NZ_CP039436.1"/>
</dbReference>
<comment type="caution">
    <text evidence="2">The sequence shown here is derived from an EMBL/GenBank/DDBJ whole genome shotgun (WGS) entry which is preliminary data.</text>
</comment>
<dbReference type="EMBL" id="AAHDHY010000002">
    <property type="protein sequence ID" value="EBU8268213.1"/>
    <property type="molecule type" value="Genomic_DNA"/>
</dbReference>
<protein>
    <submittedName>
        <fullName evidence="2">Uncharacterized protein</fullName>
    </submittedName>
</protein>
<feature type="region of interest" description="Disordered" evidence="1">
    <location>
        <begin position="1"/>
        <end position="24"/>
    </location>
</feature>
<accession>A0A3V2Y9I3</accession>